<gene>
    <name evidence="1" type="ORF">JRV97_08275</name>
</gene>
<sequence>MLSQNKNDFKASFVKREIIFVFNIIDIFFKEQSYTFGRKKKFSDKSILKILILLKIAKKSYRKVENLFHNHPEFLSLIGINEIPSFQTISYRANKLDFRKINNDLINWIYNNIKLYKTHAAIDANIISPCKPSR</sequence>
<evidence type="ECO:0000313" key="2">
    <source>
        <dbReference type="Proteomes" id="UP001232493"/>
    </source>
</evidence>
<accession>A0ABY8PP11</accession>
<dbReference type="Proteomes" id="UP001232493">
    <property type="component" value="Chromosome"/>
</dbReference>
<evidence type="ECO:0000313" key="1">
    <source>
        <dbReference type="EMBL" id="WGS64363.1"/>
    </source>
</evidence>
<reference evidence="1 2" key="1">
    <citation type="submission" date="2021-02" db="EMBL/GenBank/DDBJ databases">
        <title>Characterization of Marinitoga sp. nov. str. BP5-C20A.</title>
        <authorList>
            <person name="Erauso G."/>
            <person name="Postec A."/>
        </authorList>
    </citation>
    <scope>NUCLEOTIDE SEQUENCE [LARGE SCALE GENOMIC DNA]</scope>
    <source>
        <strain evidence="1 2">BP5-C20A</strain>
    </source>
</reference>
<organism evidence="1 2">
    <name type="scientific">Marinitoga aeolica</name>
    <dbReference type="NCBI Taxonomy" id="2809031"/>
    <lineage>
        <taxon>Bacteria</taxon>
        <taxon>Thermotogati</taxon>
        <taxon>Thermotogota</taxon>
        <taxon>Thermotogae</taxon>
        <taxon>Petrotogales</taxon>
        <taxon>Petrotogaceae</taxon>
        <taxon>Marinitoga</taxon>
    </lineage>
</organism>
<evidence type="ECO:0008006" key="3">
    <source>
        <dbReference type="Google" id="ProtNLM"/>
    </source>
</evidence>
<protein>
    <recommendedName>
        <fullName evidence="3">Transposase InsH N-terminal domain-containing protein</fullName>
    </recommendedName>
</protein>
<dbReference type="EMBL" id="CP069362">
    <property type="protein sequence ID" value="WGS64363.1"/>
    <property type="molecule type" value="Genomic_DNA"/>
</dbReference>
<keyword evidence="2" id="KW-1185">Reference proteome</keyword>
<name>A0ABY8PP11_9BACT</name>
<dbReference type="RefSeq" id="WP_280997959.1">
    <property type="nucleotide sequence ID" value="NZ_CP069362.1"/>
</dbReference>
<proteinExistence type="predicted"/>